<dbReference type="Proteomes" id="UP001304683">
    <property type="component" value="Chromosome"/>
</dbReference>
<evidence type="ECO:0000313" key="1">
    <source>
        <dbReference type="EMBL" id="WPD19811.1"/>
    </source>
</evidence>
<evidence type="ECO:0000313" key="2">
    <source>
        <dbReference type="Proteomes" id="UP001304683"/>
    </source>
</evidence>
<proteinExistence type="predicted"/>
<dbReference type="EMBL" id="CP132508">
    <property type="protein sequence ID" value="WPD19811.1"/>
    <property type="molecule type" value="Genomic_DNA"/>
</dbReference>
<accession>A0ABZ0QQN6</accession>
<sequence>MKAIRLTGLTESHFPLSALAAFGLLRVCGDIETLETAKLGWEPDPEWTAVLYLPEGQDADRLVNALATYAANRLAAPEFNFAEELKRLRTDEFRGFAEQALQQTLAGTTGARITADFAAAYATERPPAGGRRTASGAGAALQPTLFHMVAGQQRFPGAIRQLLEGLGHATGRKVKPANERRRAIREALFGPWTYRDKQSSFGLDPSAERLHALRAIQPTREGTPPGVKAAIWLAIEALPLFPCYVAGGRFRVAGFDRDGTALYWPVWRDPIALDTLRSLIALGVHGGRQAAKRLRDSGAVEVFRSAREATTGHGYFTLRPATLWTERDEEAAMDVQAV</sequence>
<keyword evidence="2" id="KW-1185">Reference proteome</keyword>
<protein>
    <submittedName>
        <fullName evidence="1">Uncharacterized protein</fullName>
    </submittedName>
</protein>
<reference evidence="1 2" key="1">
    <citation type="submission" date="2023-08" db="EMBL/GenBank/DDBJ databases">
        <title>Genome sequence of Thermaerobacter compostii strain Ins1, a spore-forming filamentous bacterium isolated from a deep geothermal reservoir.</title>
        <authorList>
            <person name="Bregnard D."/>
            <person name="Gonzalez D."/>
            <person name="Junier P."/>
        </authorList>
    </citation>
    <scope>NUCLEOTIDE SEQUENCE [LARGE SCALE GENOMIC DNA]</scope>
    <source>
        <strain evidence="1 2">Ins1</strain>
    </source>
</reference>
<dbReference type="RefSeq" id="WP_318751285.1">
    <property type="nucleotide sequence ID" value="NZ_CP132508.1"/>
</dbReference>
<gene>
    <name evidence="1" type="ORF">Q5761_03900</name>
</gene>
<organism evidence="1 2">
    <name type="scientific">Thermaerobacter composti</name>
    <dbReference type="NCBI Taxonomy" id="554949"/>
    <lineage>
        <taxon>Bacteria</taxon>
        <taxon>Bacillati</taxon>
        <taxon>Bacillota</taxon>
        <taxon>Clostridia</taxon>
        <taxon>Eubacteriales</taxon>
        <taxon>Clostridiales Family XVII. Incertae Sedis</taxon>
        <taxon>Thermaerobacter</taxon>
    </lineage>
</organism>
<name>A0ABZ0QQN6_9FIRM</name>